<gene>
    <name evidence="2" type="ORF">BIW11_05704</name>
</gene>
<feature type="region of interest" description="Disordered" evidence="1">
    <location>
        <begin position="387"/>
        <end position="408"/>
    </location>
</feature>
<reference evidence="2 3" key="1">
    <citation type="journal article" date="2017" name="Gigascience">
        <title>Draft genome of the honey bee ectoparasitic mite, Tropilaelaps mercedesae, is shaped by the parasitic life history.</title>
        <authorList>
            <person name="Dong X."/>
            <person name="Armstrong S.D."/>
            <person name="Xia D."/>
            <person name="Makepeace B.L."/>
            <person name="Darby A.C."/>
            <person name="Kadowaki T."/>
        </authorList>
    </citation>
    <scope>NUCLEOTIDE SEQUENCE [LARGE SCALE GENOMIC DNA]</scope>
    <source>
        <strain evidence="2">Wuxi-XJTLU</strain>
    </source>
</reference>
<evidence type="ECO:0000313" key="3">
    <source>
        <dbReference type="Proteomes" id="UP000192247"/>
    </source>
</evidence>
<dbReference type="OrthoDB" id="10572201at2759"/>
<comment type="caution">
    <text evidence="2">The sequence shown here is derived from an EMBL/GenBank/DDBJ whole genome shotgun (WGS) entry which is preliminary data.</text>
</comment>
<organism evidence="2 3">
    <name type="scientific">Tropilaelaps mercedesae</name>
    <dbReference type="NCBI Taxonomy" id="418985"/>
    <lineage>
        <taxon>Eukaryota</taxon>
        <taxon>Metazoa</taxon>
        <taxon>Ecdysozoa</taxon>
        <taxon>Arthropoda</taxon>
        <taxon>Chelicerata</taxon>
        <taxon>Arachnida</taxon>
        <taxon>Acari</taxon>
        <taxon>Parasitiformes</taxon>
        <taxon>Mesostigmata</taxon>
        <taxon>Gamasina</taxon>
        <taxon>Dermanyssoidea</taxon>
        <taxon>Laelapidae</taxon>
        <taxon>Tropilaelaps</taxon>
    </lineage>
</organism>
<protein>
    <submittedName>
        <fullName evidence="2">Uncharacterized protein</fullName>
    </submittedName>
</protein>
<dbReference type="EMBL" id="MNPL01001075">
    <property type="protein sequence ID" value="OQR79483.1"/>
    <property type="molecule type" value="Genomic_DNA"/>
</dbReference>
<feature type="compositionally biased region" description="Polar residues" evidence="1">
    <location>
        <begin position="229"/>
        <end position="263"/>
    </location>
</feature>
<evidence type="ECO:0000313" key="2">
    <source>
        <dbReference type="EMBL" id="OQR79483.1"/>
    </source>
</evidence>
<accession>A0A1V9Y1B0</accession>
<dbReference type="Proteomes" id="UP000192247">
    <property type="component" value="Unassembled WGS sequence"/>
</dbReference>
<keyword evidence="3" id="KW-1185">Reference proteome</keyword>
<dbReference type="AlphaFoldDB" id="A0A1V9Y1B0"/>
<sequence length="515" mass="57178">MSQKNQPTATCKGTGLIKKLTINRRGEMKGTLRMLTPIENRGKLCTFFVRDVKVPEEELDYVQIGMTLQYYYSGNEANGYRATQLKLIEVADYSAFVIKVPTTSSNAALNASWTGLMVSLDLTLDTVKISADSLRALFTHADTGEVEPCTIQPGDRCLVQIKSKEWIQANMRNKEAEWQIISFLPSNTTDYNPRACNLEVQPEPPMTKENETQHESSEGKQKSDDGPVSSFNYCSSSAVTSSDTPPSELSPQHNLQQDETMVSQGAKACSFPEVDGWQHPAPARSQPKSIGQTDYGLCQRDIYAECNYHCRHRRGKVDNSVAYSRRPECSVDKDCPLHLQAQPLTGFPSAEFDHQEKFANLPATCCDKARCKGRTLGHLRNGYVRKTPLRATSDDDDGDDEGDEDDEVPPMVPITGALYGPGAPPFLWVPMHDASMCDTIEARTMAAASFGHRPVNSFFPVAHPRPSLNFSPRAVPFGAHLPHAYSQFWGKPVIQPMRPDESVSNHQSTRADINR</sequence>
<name>A0A1V9Y1B0_9ACAR</name>
<feature type="compositionally biased region" description="Basic and acidic residues" evidence="1">
    <location>
        <begin position="206"/>
        <end position="225"/>
    </location>
</feature>
<proteinExistence type="predicted"/>
<evidence type="ECO:0000256" key="1">
    <source>
        <dbReference type="SAM" id="MobiDB-lite"/>
    </source>
</evidence>
<feature type="region of interest" description="Disordered" evidence="1">
    <location>
        <begin position="192"/>
        <end position="265"/>
    </location>
</feature>
<dbReference type="InParanoid" id="A0A1V9Y1B0"/>
<feature type="compositionally biased region" description="Acidic residues" evidence="1">
    <location>
        <begin position="394"/>
        <end position="408"/>
    </location>
</feature>